<dbReference type="Gene3D" id="3.30.230.30">
    <property type="entry name" value="Impact, N-terminal domain"/>
    <property type="match status" value="1"/>
</dbReference>
<dbReference type="GO" id="GO:0140469">
    <property type="term" value="P:GCN2-mediated signaling"/>
    <property type="evidence" value="ECO:0007669"/>
    <property type="project" value="TreeGrafter"/>
</dbReference>
<dbReference type="SUPFAM" id="SSF54211">
    <property type="entry name" value="Ribosomal protein S5 domain 2-like"/>
    <property type="match status" value="1"/>
</dbReference>
<dbReference type="SMART" id="SM00591">
    <property type="entry name" value="RWD"/>
    <property type="match status" value="1"/>
</dbReference>
<name>A0A1W4XAE6_AGRPL</name>
<proteinExistence type="inferred from homology"/>
<evidence type="ECO:0000313" key="9">
    <source>
        <dbReference type="RefSeq" id="XP_018329792.1"/>
    </source>
</evidence>
<dbReference type="Pfam" id="PF05773">
    <property type="entry name" value="RWD"/>
    <property type="match status" value="1"/>
</dbReference>
<dbReference type="InterPro" id="IPR016135">
    <property type="entry name" value="UBQ-conjugating_enzyme/RWD"/>
</dbReference>
<dbReference type="InterPro" id="IPR023582">
    <property type="entry name" value="Impact"/>
</dbReference>
<dbReference type="GO" id="GO:0005737">
    <property type="term" value="C:cytoplasm"/>
    <property type="evidence" value="ECO:0007669"/>
    <property type="project" value="UniProtKB-SubCell"/>
</dbReference>
<evidence type="ECO:0000256" key="4">
    <source>
        <dbReference type="ARBA" id="ARBA00022491"/>
    </source>
</evidence>
<evidence type="ECO:0000313" key="8">
    <source>
        <dbReference type="Proteomes" id="UP000192223"/>
    </source>
</evidence>
<dbReference type="AlphaFoldDB" id="A0A1W4XAE6"/>
<dbReference type="Proteomes" id="UP000192223">
    <property type="component" value="Unplaced"/>
</dbReference>
<dbReference type="PROSITE" id="PS50908">
    <property type="entry name" value="RWD"/>
    <property type="match status" value="1"/>
</dbReference>
<dbReference type="OrthoDB" id="69641at2759"/>
<organism evidence="8 9">
    <name type="scientific">Agrilus planipennis</name>
    <name type="common">Emerald ash borer</name>
    <name type="synonym">Agrilus marcopoli</name>
    <dbReference type="NCBI Taxonomy" id="224129"/>
    <lineage>
        <taxon>Eukaryota</taxon>
        <taxon>Metazoa</taxon>
        <taxon>Ecdysozoa</taxon>
        <taxon>Arthropoda</taxon>
        <taxon>Hexapoda</taxon>
        <taxon>Insecta</taxon>
        <taxon>Pterygota</taxon>
        <taxon>Neoptera</taxon>
        <taxon>Endopterygota</taxon>
        <taxon>Coleoptera</taxon>
        <taxon>Polyphaga</taxon>
        <taxon>Elateriformia</taxon>
        <taxon>Buprestoidea</taxon>
        <taxon>Buprestidae</taxon>
        <taxon>Agrilinae</taxon>
        <taxon>Agrilus</taxon>
    </lineage>
</organism>
<dbReference type="Gene3D" id="3.10.110.10">
    <property type="entry name" value="Ubiquitin Conjugating Enzyme"/>
    <property type="match status" value="1"/>
</dbReference>
<dbReference type="InterPro" id="IPR020568">
    <property type="entry name" value="Ribosomal_Su5_D2-typ_SF"/>
</dbReference>
<dbReference type="PANTHER" id="PTHR16301:SF25">
    <property type="entry name" value="PROTEIN IMPACT"/>
    <property type="match status" value="1"/>
</dbReference>
<evidence type="ECO:0000256" key="5">
    <source>
        <dbReference type="ARBA" id="ARBA00022845"/>
    </source>
</evidence>
<dbReference type="STRING" id="224129.A0A1W4XAE6"/>
<keyword evidence="5" id="KW-0810">Translation regulation</keyword>
<dbReference type="SUPFAM" id="SSF54495">
    <property type="entry name" value="UBC-like"/>
    <property type="match status" value="1"/>
</dbReference>
<evidence type="ECO:0000259" key="7">
    <source>
        <dbReference type="PROSITE" id="PS50908"/>
    </source>
</evidence>
<feature type="domain" description="RWD" evidence="7">
    <location>
        <begin position="12"/>
        <end position="107"/>
    </location>
</feature>
<dbReference type="GeneID" id="108740096"/>
<reference evidence="9" key="1">
    <citation type="submission" date="2025-08" db="UniProtKB">
        <authorList>
            <consortium name="RefSeq"/>
        </authorList>
    </citation>
    <scope>IDENTIFICATION</scope>
    <source>
        <tissue evidence="9">Entire body</tissue>
    </source>
</reference>
<dbReference type="Pfam" id="PF01205">
    <property type="entry name" value="Impact_N"/>
    <property type="match status" value="1"/>
</dbReference>
<dbReference type="InterPro" id="IPR036956">
    <property type="entry name" value="Impact_N_sf"/>
</dbReference>
<keyword evidence="6" id="KW-0346">Stress response</keyword>
<comment type="similarity">
    <text evidence="2">Belongs to the IMPACT family.</text>
</comment>
<keyword evidence="8" id="KW-1185">Reference proteome</keyword>
<dbReference type="InParanoid" id="A0A1W4XAE6"/>
<protein>
    <submittedName>
        <fullName evidence="9">Protein IMPACT-like</fullName>
    </submittedName>
</protein>
<dbReference type="PANTHER" id="PTHR16301">
    <property type="entry name" value="IMPACT-RELATED"/>
    <property type="match status" value="1"/>
</dbReference>
<evidence type="ECO:0000256" key="6">
    <source>
        <dbReference type="ARBA" id="ARBA00023016"/>
    </source>
</evidence>
<dbReference type="RefSeq" id="XP_018329792.1">
    <property type="nucleotide sequence ID" value="XM_018474290.2"/>
</dbReference>
<evidence type="ECO:0000256" key="3">
    <source>
        <dbReference type="ARBA" id="ARBA00022490"/>
    </source>
</evidence>
<comment type="subcellular location">
    <subcellularLocation>
        <location evidence="1">Cytoplasm</location>
    </subcellularLocation>
</comment>
<dbReference type="InterPro" id="IPR001498">
    <property type="entry name" value="Impact_N"/>
</dbReference>
<dbReference type="CDD" id="cd23821">
    <property type="entry name" value="RWD_IMPACT"/>
    <property type="match status" value="1"/>
</dbReference>
<evidence type="ECO:0000256" key="1">
    <source>
        <dbReference type="ARBA" id="ARBA00004496"/>
    </source>
</evidence>
<keyword evidence="3" id="KW-0963">Cytoplasm</keyword>
<accession>A0A1W4XAE6</accession>
<sequence>MDLNSNISLQKDEIEALSAIYGSQWEADQGIEDSFTFHVDSEVQVYITLNKSYPSESPPAYQLLAPALDSKVKREIDDEFKRIFNENCGTPIIFQWLEKLLEVVQTTKKADEIKIPKEIQTKKEVVVEDENLVKFDVTHGSVIEDRKSVFQGHACSVYSEIEVNKFINFLKQNKKIAQATHNISAYRVKRDDIWYQDYDDDGETHAGQRLLHLLQIVDVTNVVVVVTRWYGGVHLGPKRFQHINNAARQVLQQANFIK</sequence>
<dbReference type="GO" id="GO:0006446">
    <property type="term" value="P:regulation of translational initiation"/>
    <property type="evidence" value="ECO:0007669"/>
    <property type="project" value="TreeGrafter"/>
</dbReference>
<evidence type="ECO:0000256" key="2">
    <source>
        <dbReference type="ARBA" id="ARBA00007665"/>
    </source>
</evidence>
<dbReference type="InterPro" id="IPR006575">
    <property type="entry name" value="RWD_dom"/>
</dbReference>
<dbReference type="InterPro" id="IPR020569">
    <property type="entry name" value="UPF0029_Impact_CS"/>
</dbReference>
<keyword evidence="4" id="KW-0678">Repressor</keyword>
<gene>
    <name evidence="9" type="primary">LOC108740096</name>
</gene>
<dbReference type="PROSITE" id="PS00910">
    <property type="entry name" value="UPF0029"/>
    <property type="match status" value="1"/>
</dbReference>
<dbReference type="KEGG" id="apln:108740096"/>